<dbReference type="AlphaFoldDB" id="A0A963YW36"/>
<dbReference type="PRINTS" id="PR00039">
    <property type="entry name" value="HTHLYSR"/>
</dbReference>
<dbReference type="Proteomes" id="UP000708298">
    <property type="component" value="Unassembled WGS sequence"/>
</dbReference>
<dbReference type="InterPro" id="IPR005119">
    <property type="entry name" value="LysR_subst-bd"/>
</dbReference>
<dbReference type="PROSITE" id="PS50931">
    <property type="entry name" value="HTH_LYSR"/>
    <property type="match status" value="1"/>
</dbReference>
<reference evidence="6" key="1">
    <citation type="journal article" date="2021" name="Microorganisms">
        <title>Acidisoma silvae sp. nov. and Acidisomacellulosilytica sp. nov., Two Acidophilic Bacteria Isolated from Decaying Wood, Hydrolyzing Cellulose and Producing Poly-3-hydroxybutyrate.</title>
        <authorList>
            <person name="Mieszkin S."/>
            <person name="Pouder E."/>
            <person name="Uroz S."/>
            <person name="Simon-Colin C."/>
            <person name="Alain K."/>
        </authorList>
    </citation>
    <scope>NUCLEOTIDE SEQUENCE</scope>
    <source>
        <strain evidence="6">HW T2.11</strain>
    </source>
</reference>
<evidence type="ECO:0000256" key="3">
    <source>
        <dbReference type="ARBA" id="ARBA00023125"/>
    </source>
</evidence>
<dbReference type="SUPFAM" id="SSF46785">
    <property type="entry name" value="Winged helix' DNA-binding domain"/>
    <property type="match status" value="1"/>
</dbReference>
<dbReference type="GO" id="GO:0003700">
    <property type="term" value="F:DNA-binding transcription factor activity"/>
    <property type="evidence" value="ECO:0007669"/>
    <property type="project" value="InterPro"/>
</dbReference>
<keyword evidence="3" id="KW-0238">DNA-binding</keyword>
<protein>
    <submittedName>
        <fullName evidence="6">LysR family transcriptional regulator</fullName>
    </submittedName>
</protein>
<dbReference type="GO" id="GO:0005829">
    <property type="term" value="C:cytosol"/>
    <property type="evidence" value="ECO:0007669"/>
    <property type="project" value="TreeGrafter"/>
</dbReference>
<gene>
    <name evidence="6" type="ORF">ASILVAE211_22250</name>
</gene>
<dbReference type="PANTHER" id="PTHR30419:SF31">
    <property type="entry name" value="BLR3139 PROTEIN"/>
    <property type="match status" value="1"/>
</dbReference>
<dbReference type="InterPro" id="IPR000847">
    <property type="entry name" value="LysR_HTH_N"/>
</dbReference>
<evidence type="ECO:0000256" key="4">
    <source>
        <dbReference type="ARBA" id="ARBA00023163"/>
    </source>
</evidence>
<keyword evidence="2" id="KW-0805">Transcription regulation</keyword>
<reference evidence="6" key="2">
    <citation type="submission" date="2021-01" db="EMBL/GenBank/DDBJ databases">
        <authorList>
            <person name="Mieszkin S."/>
            <person name="Pouder E."/>
            <person name="Alain K."/>
        </authorList>
    </citation>
    <scope>NUCLEOTIDE SEQUENCE</scope>
    <source>
        <strain evidence="6">HW T2.11</strain>
    </source>
</reference>
<dbReference type="Gene3D" id="3.40.190.290">
    <property type="match status" value="1"/>
</dbReference>
<evidence type="ECO:0000259" key="5">
    <source>
        <dbReference type="PROSITE" id="PS50931"/>
    </source>
</evidence>
<keyword evidence="7" id="KW-1185">Reference proteome</keyword>
<dbReference type="InterPro" id="IPR036388">
    <property type="entry name" value="WH-like_DNA-bd_sf"/>
</dbReference>
<keyword evidence="4" id="KW-0804">Transcription</keyword>
<comment type="similarity">
    <text evidence="1">Belongs to the LysR transcriptional regulatory family.</text>
</comment>
<proteinExistence type="inferred from homology"/>
<dbReference type="Gene3D" id="1.10.10.10">
    <property type="entry name" value="Winged helix-like DNA-binding domain superfamily/Winged helix DNA-binding domain"/>
    <property type="match status" value="1"/>
</dbReference>
<name>A0A963YW36_9PROT</name>
<dbReference type="GO" id="GO:0003677">
    <property type="term" value="F:DNA binding"/>
    <property type="evidence" value="ECO:0007669"/>
    <property type="project" value="UniProtKB-KW"/>
</dbReference>
<organism evidence="6 7">
    <name type="scientific">Acidisoma silvae</name>
    <dbReference type="NCBI Taxonomy" id="2802396"/>
    <lineage>
        <taxon>Bacteria</taxon>
        <taxon>Pseudomonadati</taxon>
        <taxon>Pseudomonadota</taxon>
        <taxon>Alphaproteobacteria</taxon>
        <taxon>Acetobacterales</taxon>
        <taxon>Acidocellaceae</taxon>
        <taxon>Acidisoma</taxon>
    </lineage>
</organism>
<accession>A0A963YW36</accession>
<dbReference type="SUPFAM" id="SSF53850">
    <property type="entry name" value="Periplasmic binding protein-like II"/>
    <property type="match status" value="1"/>
</dbReference>
<dbReference type="EMBL" id="JAESVB010000020">
    <property type="protein sequence ID" value="MCB8877929.1"/>
    <property type="molecule type" value="Genomic_DNA"/>
</dbReference>
<feature type="domain" description="HTH lysR-type" evidence="5">
    <location>
        <begin position="1"/>
        <end position="58"/>
    </location>
</feature>
<dbReference type="RefSeq" id="WP_227323574.1">
    <property type="nucleotide sequence ID" value="NZ_JAESVB010000020.1"/>
</dbReference>
<dbReference type="InterPro" id="IPR050950">
    <property type="entry name" value="HTH-type_LysR_regulators"/>
</dbReference>
<evidence type="ECO:0000256" key="1">
    <source>
        <dbReference type="ARBA" id="ARBA00009437"/>
    </source>
</evidence>
<evidence type="ECO:0000313" key="6">
    <source>
        <dbReference type="EMBL" id="MCB8877929.1"/>
    </source>
</evidence>
<dbReference type="Pfam" id="PF00126">
    <property type="entry name" value="HTH_1"/>
    <property type="match status" value="1"/>
</dbReference>
<dbReference type="InterPro" id="IPR036390">
    <property type="entry name" value="WH_DNA-bd_sf"/>
</dbReference>
<comment type="caution">
    <text evidence="6">The sequence shown here is derived from an EMBL/GenBank/DDBJ whole genome shotgun (WGS) entry which is preliminary data.</text>
</comment>
<sequence length="303" mass="33641">MFMRQIAYLIALDKHRHFGRAAESCNVSQPALSSAISDMERELGITIVKRNRNFQGITPEGERVIAWARHVQASLHGLKQEAALVRDVPGGHLSIGTIPTAVEVASVLAGQYRRQVPALTVDIQSLTTSELLRRLQKQDLDVAITYPPGEDTGIFDTRPLYAERYVLVAHKDRMLPPILSWQDVADLPLALLSQDMQSRRLIDDVFKSLGLRIKAVVESNAIRILHEEASSGRACSIVPLSALPRGLHRTDVSIHPLLPQPNATVALMRLRRPQQSALSDLVWHGVTEGELQLALDQHQETQP</sequence>
<dbReference type="PANTHER" id="PTHR30419">
    <property type="entry name" value="HTH-TYPE TRANSCRIPTIONAL REGULATOR YBHD"/>
    <property type="match status" value="1"/>
</dbReference>
<dbReference type="CDD" id="cd05466">
    <property type="entry name" value="PBP2_LTTR_substrate"/>
    <property type="match status" value="1"/>
</dbReference>
<evidence type="ECO:0000256" key="2">
    <source>
        <dbReference type="ARBA" id="ARBA00023015"/>
    </source>
</evidence>
<dbReference type="Pfam" id="PF03466">
    <property type="entry name" value="LysR_substrate"/>
    <property type="match status" value="1"/>
</dbReference>
<evidence type="ECO:0000313" key="7">
    <source>
        <dbReference type="Proteomes" id="UP000708298"/>
    </source>
</evidence>